<dbReference type="Proteomes" id="UP000231644">
    <property type="component" value="Unassembled WGS sequence"/>
</dbReference>
<protein>
    <recommendedName>
        <fullName evidence="3">DUF2125 domain-containing protein</fullName>
    </recommendedName>
</protein>
<dbReference type="InterPro" id="IPR018666">
    <property type="entry name" value="DUF2125"/>
</dbReference>
<dbReference type="AlphaFoldDB" id="A0A1I1ITT2"/>
<dbReference type="EMBL" id="FOLX01000001">
    <property type="protein sequence ID" value="SFC39697.1"/>
    <property type="molecule type" value="Genomic_DNA"/>
</dbReference>
<evidence type="ECO:0000313" key="2">
    <source>
        <dbReference type="Proteomes" id="UP000231644"/>
    </source>
</evidence>
<proteinExistence type="predicted"/>
<accession>A0A1I1ITT2</accession>
<name>A0A1I1ITT2_9RHOB</name>
<reference evidence="1 2" key="1">
    <citation type="submission" date="2016-10" db="EMBL/GenBank/DDBJ databases">
        <authorList>
            <person name="de Groot N.N."/>
        </authorList>
    </citation>
    <scope>NUCLEOTIDE SEQUENCE [LARGE SCALE GENOMIC DNA]</scope>
    <source>
        <strain evidence="1 2">DSM 29619</strain>
    </source>
</reference>
<evidence type="ECO:0008006" key="3">
    <source>
        <dbReference type="Google" id="ProtNLM"/>
    </source>
</evidence>
<keyword evidence="2" id="KW-1185">Reference proteome</keyword>
<evidence type="ECO:0000313" key="1">
    <source>
        <dbReference type="EMBL" id="SFC39697.1"/>
    </source>
</evidence>
<dbReference type="Pfam" id="PF09898">
    <property type="entry name" value="DUF2125"/>
    <property type="match status" value="1"/>
</dbReference>
<organism evidence="1 2">
    <name type="scientific">Pseudooceanicola nitratireducens</name>
    <dbReference type="NCBI Taxonomy" id="517719"/>
    <lineage>
        <taxon>Bacteria</taxon>
        <taxon>Pseudomonadati</taxon>
        <taxon>Pseudomonadota</taxon>
        <taxon>Alphaproteobacteria</taxon>
        <taxon>Rhodobacterales</taxon>
        <taxon>Paracoccaceae</taxon>
        <taxon>Pseudooceanicola</taxon>
    </lineage>
</organism>
<dbReference type="RefSeq" id="WP_093450647.1">
    <property type="nucleotide sequence ID" value="NZ_FNZG01000002.1"/>
</dbReference>
<sequence>MKRLLIVVLAAAALWSAYWLVGAQSSRSAFTTWFEDRRAEGWVAEYDDFALRGFPNRFDATWEGLSLADPDSGLAFDLPIFQLLALSYRPTHVIAVGPHAIGIATPAQKFTLASDQLRASLRLTPDAALELERAVLEGDNLLLSGAESAGLSHLNLAAERLGDDATYRTGINAKGLTPPMALLQEVLGTDALPDRMESLTLDATVTFDRPWDITAIETARPQPQIIDLTTLDAQWGVMKIQAKGRIEADAQGRATGTVNLQATRWQDMLTIARQSGALTDTAARMAEGVLSMAAQASGNPDRLDAEITLRDGQAYLGFIPLGPVPPLRLR</sequence>
<gene>
    <name evidence="1" type="ORF">SAMN05421762_0789</name>
</gene>
<dbReference type="OrthoDB" id="7625707at2"/>
<dbReference type="STRING" id="517719.SAMN05421762_0789"/>